<dbReference type="Pfam" id="PF12992">
    <property type="entry name" value="DUF3876"/>
    <property type="match status" value="1"/>
</dbReference>
<protein>
    <submittedName>
        <fullName evidence="1">DUF3876 domain-containing protein</fullName>
    </submittedName>
</protein>
<proteinExistence type="predicted"/>
<comment type="caution">
    <text evidence="1">The sequence shown here is derived from an EMBL/GenBank/DDBJ whole genome shotgun (WGS) entry which is preliminary data.</text>
</comment>
<accession>A0A081TS41</accession>
<evidence type="ECO:0000313" key="2">
    <source>
        <dbReference type="Proteomes" id="UP001079672"/>
    </source>
</evidence>
<gene>
    <name evidence="1" type="ORF">O1433_08085</name>
</gene>
<sequence>MEKKEENNTEMKQSFNLSAIVGIWESINLHPTVMIYQSGKKYLLSMLHVSDNGQAKPAVYEIQKEDSRYFIVSAFKRLYIGYDRVKDCLSISYYGEYLRN</sequence>
<name>A0A081TS41_BACFG</name>
<dbReference type="RefSeq" id="WP_005807259.1">
    <property type="nucleotide sequence ID" value="NZ_CP037440.1"/>
</dbReference>
<dbReference type="Proteomes" id="UP001079672">
    <property type="component" value="Unassembled WGS sequence"/>
</dbReference>
<dbReference type="InterPro" id="IPR024452">
    <property type="entry name" value="DUF3876"/>
</dbReference>
<organism evidence="1 2">
    <name type="scientific">Bacteroides fragilis</name>
    <dbReference type="NCBI Taxonomy" id="817"/>
    <lineage>
        <taxon>Bacteria</taxon>
        <taxon>Pseudomonadati</taxon>
        <taxon>Bacteroidota</taxon>
        <taxon>Bacteroidia</taxon>
        <taxon>Bacteroidales</taxon>
        <taxon>Bacteroidaceae</taxon>
        <taxon>Bacteroides</taxon>
    </lineage>
</organism>
<dbReference type="EMBL" id="JAPTZU010000003">
    <property type="protein sequence ID" value="MCZ2687460.1"/>
    <property type="molecule type" value="Genomic_DNA"/>
</dbReference>
<dbReference type="GeneID" id="99672363"/>
<dbReference type="AlphaFoldDB" id="A0A081TS41"/>
<evidence type="ECO:0000313" key="1">
    <source>
        <dbReference type="EMBL" id="MCZ2687460.1"/>
    </source>
</evidence>
<reference evidence="1" key="1">
    <citation type="submission" date="2022-12" db="EMBL/GenBank/DDBJ databases">
        <title>Development of a Multilocus Sequence Typing Scheme for Bacteroides fragilis Based on Whole Genome Sequencing Data and Clinical Application.</title>
        <authorList>
            <person name="Nielsen F.D."/>
            <person name="Justesen U.S."/>
        </authorList>
    </citation>
    <scope>NUCLEOTIDE SEQUENCE</scope>
    <source>
        <strain evidence="1">BF_AM_ODE_DK_2015_4</strain>
    </source>
</reference>